<dbReference type="AlphaFoldDB" id="A0A1T4Q8R1"/>
<name>A0A1T4Q8R1_9PORP</name>
<keyword evidence="2" id="KW-1185">Reference proteome</keyword>
<dbReference type="EMBL" id="FUXE01000030">
    <property type="protein sequence ID" value="SKA00027.1"/>
    <property type="molecule type" value="Genomic_DNA"/>
</dbReference>
<reference evidence="2" key="1">
    <citation type="submission" date="2017-02" db="EMBL/GenBank/DDBJ databases">
        <authorList>
            <person name="Varghese N."/>
            <person name="Submissions S."/>
        </authorList>
    </citation>
    <scope>NUCLEOTIDE SEQUENCE [LARGE SCALE GENOMIC DNA]</scope>
    <source>
        <strain evidence="2">ATCC 51356</strain>
    </source>
</reference>
<gene>
    <name evidence="1" type="ORF">SAMN02745171_01733</name>
</gene>
<accession>A0A1T4Q8R1</accession>
<evidence type="ECO:0000313" key="2">
    <source>
        <dbReference type="Proteomes" id="UP000190121"/>
    </source>
</evidence>
<sequence>MLVASAQLFDRDTMEEVNERWGFDCKLGVLGIWDFMPRFSPGFSFIYKGFYGDFLISRHLLT</sequence>
<proteinExistence type="predicted"/>
<dbReference type="Proteomes" id="UP000190121">
    <property type="component" value="Unassembled WGS sequence"/>
</dbReference>
<evidence type="ECO:0000313" key="1">
    <source>
        <dbReference type="EMBL" id="SKA00027.1"/>
    </source>
</evidence>
<organism evidence="1 2">
    <name type="scientific">Porphyromonas circumdentaria</name>
    <dbReference type="NCBI Taxonomy" id="29524"/>
    <lineage>
        <taxon>Bacteria</taxon>
        <taxon>Pseudomonadati</taxon>
        <taxon>Bacteroidota</taxon>
        <taxon>Bacteroidia</taxon>
        <taxon>Bacteroidales</taxon>
        <taxon>Porphyromonadaceae</taxon>
        <taxon>Porphyromonas</taxon>
    </lineage>
</organism>
<protein>
    <submittedName>
        <fullName evidence="1">Uncharacterized protein</fullName>
    </submittedName>
</protein>
<dbReference type="STRING" id="29524.SAMN02745171_01733"/>